<proteinExistence type="predicted"/>
<evidence type="ECO:0000313" key="1">
    <source>
        <dbReference type="EMBL" id="CUQ67430.1"/>
    </source>
</evidence>
<evidence type="ECO:0000313" key="2">
    <source>
        <dbReference type="Proteomes" id="UP000066284"/>
    </source>
</evidence>
<gene>
    <name evidence="1" type="ORF">NITINOP_2458</name>
</gene>
<name>A0A0S4KY02_9BACT</name>
<reference evidence="2" key="1">
    <citation type="submission" date="2015-09" db="EMBL/GenBank/DDBJ databases">
        <authorList>
            <person name="Daims H."/>
        </authorList>
    </citation>
    <scope>NUCLEOTIDE SEQUENCE [LARGE SCALE GENOMIC DNA]</scope>
</reference>
<dbReference type="OrthoDB" id="9765971at2"/>
<dbReference type="AlphaFoldDB" id="A0A0S4KY02"/>
<sequence length="556" mass="62008">MVVRPTGHMIFYRPDGRRFLATDPIGHPLHECEWCSNDDGTVRLARARIRLDWGRWIGLLPGGLVNETSLDLARKPGWERLVPDDLRAMAARTLRVPIEEIRAFYDDEDLCIDARGIATIRHRKDALYVLDDGTFASARFMACMGAMHWDRIDFLPVVELFQSLLPGTGSAVFELIRGLYDDQNEGAQNPRPLRYRGIPTYPSKAAWLLFSRFFVPHAPPGADAAAIFLDQARAHEITWTPAPDPPARYFYDRPPLCLTVQGTSIEKATLADDESGLSYVNPAGHRLAPWDRTVTAQNGIIEIHDRQDRRRIVIGIPGVASSPSGAAPPSGSVDWRTVFHPVMPAIDPNAAFGSVPLYPQDETPIEEVAAQPFVADYLQDLTEQDREIAKIVALADRILVDNGDAVIATCLPFDRPRDLVALVSRPAFAMKQAQRIWALCAELGRWDWLSRARFCMEGEPVPVGWQADLAYVWLPYEDFEEPAALERGAALLLHRVRRGGHAFVTGPACYGAGLARAGLRIVWEEAVERLPTFAMHKSILPKATLHPGLTLFQVHF</sequence>
<keyword evidence="2" id="KW-1185">Reference proteome</keyword>
<organism evidence="1 2">
    <name type="scientific">Candidatus Nitrospira inopinata</name>
    <dbReference type="NCBI Taxonomy" id="1715989"/>
    <lineage>
        <taxon>Bacteria</taxon>
        <taxon>Pseudomonadati</taxon>
        <taxon>Nitrospirota</taxon>
        <taxon>Nitrospiria</taxon>
        <taxon>Nitrospirales</taxon>
        <taxon>Nitrospiraceae</taxon>
        <taxon>Nitrospira</taxon>
    </lineage>
</organism>
<dbReference type="Proteomes" id="UP000066284">
    <property type="component" value="Chromosome 1"/>
</dbReference>
<protein>
    <submittedName>
        <fullName evidence="1">Uncharacterized protein</fullName>
    </submittedName>
</protein>
<dbReference type="EMBL" id="LN885086">
    <property type="protein sequence ID" value="CUQ67430.1"/>
    <property type="molecule type" value="Genomic_DNA"/>
</dbReference>
<accession>A0A0S4KY02</accession>
<dbReference type="RefSeq" id="WP_158023385.1">
    <property type="nucleotide sequence ID" value="NZ_LN885086.1"/>
</dbReference>
<dbReference type="KEGG" id="nio:NITINOP_2458"/>